<dbReference type="PANTHER" id="PTHR14000">
    <property type="entry name" value="FINGER CCCH DOMAIN PROTEIN, PUTATIVE (DUF3755)-RELATED"/>
    <property type="match status" value="1"/>
</dbReference>
<dbReference type="SUPFAM" id="SSF46689">
    <property type="entry name" value="Homeodomain-like"/>
    <property type="match status" value="1"/>
</dbReference>
<protein>
    <recommendedName>
        <fullName evidence="3">Myb-like domain-containing protein</fullName>
    </recommendedName>
</protein>
<evidence type="ECO:0008006" key="3">
    <source>
        <dbReference type="Google" id="ProtNLM"/>
    </source>
</evidence>
<dbReference type="InterPro" id="IPR001005">
    <property type="entry name" value="SANT/Myb"/>
</dbReference>
<feature type="compositionally biased region" description="Basic and acidic residues" evidence="1">
    <location>
        <begin position="144"/>
        <end position="155"/>
    </location>
</feature>
<feature type="region of interest" description="Disordered" evidence="1">
    <location>
        <begin position="275"/>
        <end position="327"/>
    </location>
</feature>
<sequence>MTHKDPNNKPAVTIRRSPRFQQIVVYDHQDPITPNPEQRIRPRVPSSATPLTRRKRLRSNNSKQSSEKTKDGSKRCTRSESFVEECDAEKVSNQRKRESERRVTRSSCCFREVDENAEKADCGVNVAKQLKGKSVKNKGKHNKRSCDGDSDKFENDDNKNERVLAVTEKKDLNEELLGKCVDKRTDVVGVSTAIVVYDELTSVKDGNKVQMNVGVKRKKNEFEGTAGNGNSQSWTKDQELVLERAYLEAKPTPHFWKKVSRLVPGKSAQECFDKIHGSHLTPPQPPLRSRARVTNTQNTSFSASKLLNSSSPTTKRPRSRKQKSHVVQRTVRHMLQNQYKAEQDSEQDLFSALEPTFTPSINFNLMLTTPDRSPDEVLRRFQERSSTAHKKSVSRFSSSYGTTLVSPPVLKQVKNKAMHEKYIDQLNCREANRKAACAKAEKLRKGEAMKEEGSVQRKNAIKAAKNALVFGARDAITEFQHQQGTILSDLFDEEVCGDNDDDEEENGQVLF</sequence>
<feature type="compositionally biased region" description="Basic residues" evidence="1">
    <location>
        <begin position="133"/>
        <end position="143"/>
    </location>
</feature>
<accession>A0A699I5V1</accession>
<gene>
    <name evidence="2" type="ORF">Tci_469308</name>
</gene>
<comment type="caution">
    <text evidence="2">The sequence shown here is derived from an EMBL/GenBank/DDBJ whole genome shotgun (WGS) entry which is preliminary data.</text>
</comment>
<name>A0A699I5V1_TANCI</name>
<dbReference type="CDD" id="cd00167">
    <property type="entry name" value="SANT"/>
    <property type="match status" value="1"/>
</dbReference>
<feature type="region of interest" description="Disordered" evidence="1">
    <location>
        <begin position="133"/>
        <end position="155"/>
    </location>
</feature>
<feature type="compositionally biased region" description="Basic residues" evidence="1">
    <location>
        <begin position="315"/>
        <end position="327"/>
    </location>
</feature>
<feature type="compositionally biased region" description="Low complexity" evidence="1">
    <location>
        <begin position="300"/>
        <end position="314"/>
    </location>
</feature>
<dbReference type="EMBL" id="BKCJ010227862">
    <property type="protein sequence ID" value="GEY97334.1"/>
    <property type="molecule type" value="Genomic_DNA"/>
</dbReference>
<evidence type="ECO:0000256" key="1">
    <source>
        <dbReference type="SAM" id="MobiDB-lite"/>
    </source>
</evidence>
<dbReference type="PANTHER" id="PTHR14000:SF17">
    <property type="entry name" value="MYB-LIKE DOMAIN-CONTAINING PROTEIN"/>
    <property type="match status" value="1"/>
</dbReference>
<dbReference type="AlphaFoldDB" id="A0A699I5V1"/>
<reference evidence="2" key="1">
    <citation type="journal article" date="2019" name="Sci. Rep.">
        <title>Draft genome of Tanacetum cinerariifolium, the natural source of mosquito coil.</title>
        <authorList>
            <person name="Yamashiro T."/>
            <person name="Shiraishi A."/>
            <person name="Satake H."/>
            <person name="Nakayama K."/>
        </authorList>
    </citation>
    <scope>NUCLEOTIDE SEQUENCE</scope>
</reference>
<feature type="region of interest" description="Disordered" evidence="1">
    <location>
        <begin position="1"/>
        <end position="76"/>
    </location>
</feature>
<feature type="compositionally biased region" description="Basic and acidic residues" evidence="1">
    <location>
        <begin position="65"/>
        <end position="76"/>
    </location>
</feature>
<evidence type="ECO:0000313" key="2">
    <source>
        <dbReference type="EMBL" id="GEY97334.1"/>
    </source>
</evidence>
<organism evidence="2">
    <name type="scientific">Tanacetum cinerariifolium</name>
    <name type="common">Dalmatian daisy</name>
    <name type="synonym">Chrysanthemum cinerariifolium</name>
    <dbReference type="NCBI Taxonomy" id="118510"/>
    <lineage>
        <taxon>Eukaryota</taxon>
        <taxon>Viridiplantae</taxon>
        <taxon>Streptophyta</taxon>
        <taxon>Embryophyta</taxon>
        <taxon>Tracheophyta</taxon>
        <taxon>Spermatophyta</taxon>
        <taxon>Magnoliopsida</taxon>
        <taxon>eudicotyledons</taxon>
        <taxon>Gunneridae</taxon>
        <taxon>Pentapetalae</taxon>
        <taxon>asterids</taxon>
        <taxon>campanulids</taxon>
        <taxon>Asterales</taxon>
        <taxon>Asteraceae</taxon>
        <taxon>Asteroideae</taxon>
        <taxon>Anthemideae</taxon>
        <taxon>Anthemidinae</taxon>
        <taxon>Tanacetum</taxon>
    </lineage>
</organism>
<proteinExistence type="predicted"/>
<dbReference type="Gene3D" id="1.10.10.60">
    <property type="entry name" value="Homeodomain-like"/>
    <property type="match status" value="1"/>
</dbReference>
<dbReference type="InterPro" id="IPR009057">
    <property type="entry name" value="Homeodomain-like_sf"/>
</dbReference>